<feature type="compositionally biased region" description="Polar residues" evidence="2">
    <location>
        <begin position="368"/>
        <end position="383"/>
    </location>
</feature>
<dbReference type="Pfam" id="PF00643">
    <property type="entry name" value="zf-B_box"/>
    <property type="match status" value="1"/>
</dbReference>
<accession>A0AAD1XFW9</accession>
<dbReference type="GO" id="GO:0061630">
    <property type="term" value="F:ubiquitin protein ligase activity"/>
    <property type="evidence" value="ECO:0007669"/>
    <property type="project" value="TreeGrafter"/>
</dbReference>
<dbReference type="InterPro" id="IPR000315">
    <property type="entry name" value="Znf_B-box"/>
</dbReference>
<feature type="region of interest" description="Disordered" evidence="2">
    <location>
        <begin position="355"/>
        <end position="428"/>
    </location>
</feature>
<dbReference type="Gene3D" id="3.30.160.60">
    <property type="entry name" value="Classic Zinc Finger"/>
    <property type="match status" value="1"/>
</dbReference>
<keyword evidence="5" id="KW-1185">Reference proteome</keyword>
<evidence type="ECO:0000313" key="4">
    <source>
        <dbReference type="EMBL" id="CAI2370557.1"/>
    </source>
</evidence>
<keyword evidence="1" id="KW-0479">Metal-binding</keyword>
<evidence type="ECO:0000313" key="5">
    <source>
        <dbReference type="Proteomes" id="UP001295684"/>
    </source>
</evidence>
<dbReference type="PANTHER" id="PTHR25462:SF296">
    <property type="entry name" value="MEIOTIC P26, ISOFORM F"/>
    <property type="match status" value="1"/>
</dbReference>
<reference evidence="4" key="1">
    <citation type="submission" date="2023-07" db="EMBL/GenBank/DDBJ databases">
        <authorList>
            <consortium name="AG Swart"/>
            <person name="Singh M."/>
            <person name="Singh A."/>
            <person name="Seah K."/>
            <person name="Emmerich C."/>
        </authorList>
    </citation>
    <scope>NUCLEOTIDE SEQUENCE</scope>
    <source>
        <strain evidence="4">DP1</strain>
    </source>
</reference>
<evidence type="ECO:0000256" key="2">
    <source>
        <dbReference type="SAM" id="MobiDB-lite"/>
    </source>
</evidence>
<dbReference type="SMART" id="SM00336">
    <property type="entry name" value="BBOX"/>
    <property type="match status" value="1"/>
</dbReference>
<feature type="compositionally biased region" description="Polar residues" evidence="2">
    <location>
        <begin position="406"/>
        <end position="416"/>
    </location>
</feature>
<dbReference type="GO" id="GO:0005654">
    <property type="term" value="C:nucleoplasm"/>
    <property type="evidence" value="ECO:0007669"/>
    <property type="project" value="TreeGrafter"/>
</dbReference>
<proteinExistence type="predicted"/>
<dbReference type="SUPFAM" id="SSF57845">
    <property type="entry name" value="B-box zinc-binding domain"/>
    <property type="match status" value="1"/>
</dbReference>
<dbReference type="AlphaFoldDB" id="A0AAD1XFW9"/>
<dbReference type="GO" id="GO:0008270">
    <property type="term" value="F:zinc ion binding"/>
    <property type="evidence" value="ECO:0007669"/>
    <property type="project" value="UniProtKB-KW"/>
</dbReference>
<dbReference type="PANTHER" id="PTHR25462">
    <property type="entry name" value="BONUS, ISOFORM C-RELATED"/>
    <property type="match status" value="1"/>
</dbReference>
<dbReference type="EMBL" id="CAMPGE010011746">
    <property type="protein sequence ID" value="CAI2370557.1"/>
    <property type="molecule type" value="Genomic_DNA"/>
</dbReference>
<organism evidence="4 5">
    <name type="scientific">Euplotes crassus</name>
    <dbReference type="NCBI Taxonomy" id="5936"/>
    <lineage>
        <taxon>Eukaryota</taxon>
        <taxon>Sar</taxon>
        <taxon>Alveolata</taxon>
        <taxon>Ciliophora</taxon>
        <taxon>Intramacronucleata</taxon>
        <taxon>Spirotrichea</taxon>
        <taxon>Hypotrichia</taxon>
        <taxon>Euplotida</taxon>
        <taxon>Euplotidae</taxon>
        <taxon>Moneuplotes</taxon>
    </lineage>
</organism>
<evidence type="ECO:0000259" key="3">
    <source>
        <dbReference type="PROSITE" id="PS50119"/>
    </source>
</evidence>
<gene>
    <name evidence="4" type="ORF">ECRASSUSDP1_LOCUS11872</name>
</gene>
<name>A0AAD1XFW9_EUPCR</name>
<protein>
    <recommendedName>
        <fullName evidence="3">B box-type domain-containing protein</fullName>
    </recommendedName>
</protein>
<evidence type="ECO:0000256" key="1">
    <source>
        <dbReference type="PROSITE-ProRule" id="PRU00024"/>
    </source>
</evidence>
<keyword evidence="1" id="KW-0863">Zinc-finger</keyword>
<keyword evidence="1" id="KW-0862">Zinc</keyword>
<dbReference type="InterPro" id="IPR047153">
    <property type="entry name" value="TRIM45/56/19-like"/>
</dbReference>
<sequence length="428" mass="48962">MNKKIFKFATQGIGPDGVTRGYNKIEKVPRLKLNSNSYAREYPDESETFGQPLSSKASVIKNQSTMKALQRLTTNHDVDSEMVDDDYSVMAKKATQNSQYISQVSRALREELNENEGDPEINQTGPYYCNKHPDRTLVYFCCNCYELVCSKCMFHEHNGHELSQIGQIYNNVTDNIAALAAEIDNVHRRIQMSKNYLEKCLETVMKIKKKQVKIIEQEFNKVLEAVEAKFTKEIKRFTDRVEICKNSEDTIGKIETDYAQIVNYVDENPNINVLKKISDIENFINSAIENLNQTKSFKVHDLSITEKVRPLNSYLGNGGDKPPKSLNYNTEGNRVNPALSTSLTGKIMDTLNKSRAESRTIPKIKSKFPQSNFKDSPSFLRSKNNTDHRRLKQSQTPHRSRMPPHHQSTLSFQRSGMNFDMGGNRGYM</sequence>
<comment type="caution">
    <text evidence="4">The sequence shown here is derived from an EMBL/GenBank/DDBJ whole genome shotgun (WGS) entry which is preliminary data.</text>
</comment>
<dbReference type="PROSITE" id="PS50119">
    <property type="entry name" value="ZF_BBOX"/>
    <property type="match status" value="1"/>
</dbReference>
<dbReference type="Proteomes" id="UP001295684">
    <property type="component" value="Unassembled WGS sequence"/>
</dbReference>
<feature type="domain" description="B box-type" evidence="3">
    <location>
        <begin position="124"/>
        <end position="165"/>
    </location>
</feature>